<evidence type="ECO:0000313" key="13">
    <source>
        <dbReference type="EMBL" id="RXN26872.1"/>
    </source>
</evidence>
<keyword evidence="5" id="KW-0325">Glycoprotein</keyword>
<dbReference type="PROSITE" id="PS01248">
    <property type="entry name" value="EGF_LAM_1"/>
    <property type="match status" value="1"/>
</dbReference>
<comment type="caution">
    <text evidence="13">The sequence shown here is derived from an EMBL/GenBank/DDBJ whole genome shotgun (WGS) entry which is preliminary data.</text>
</comment>
<dbReference type="FunFam" id="3.30.60.30:FF:000024">
    <property type="entry name" value="Transmembrane agrin"/>
    <property type="match status" value="2"/>
</dbReference>
<feature type="domain" description="Laminin EGF-like" evidence="11">
    <location>
        <begin position="652"/>
        <end position="705"/>
    </location>
</feature>
<dbReference type="InterPro" id="IPR002049">
    <property type="entry name" value="LE_dom"/>
</dbReference>
<dbReference type="FunFam" id="3.30.60.30:FF:000022">
    <property type="entry name" value="Transmembrane agrin"/>
    <property type="match status" value="1"/>
</dbReference>
<feature type="domain" description="SEA" evidence="10">
    <location>
        <begin position="959"/>
        <end position="1028"/>
    </location>
</feature>
<keyword evidence="4 7" id="KW-1015">Disulfide bond</keyword>
<feature type="transmembrane region" description="Helical" evidence="9">
    <location>
        <begin position="23"/>
        <end position="52"/>
    </location>
</feature>
<dbReference type="InterPro" id="IPR003884">
    <property type="entry name" value="FacI_MAC"/>
</dbReference>
<evidence type="ECO:0000259" key="12">
    <source>
        <dbReference type="PROSITE" id="PS51465"/>
    </source>
</evidence>
<keyword evidence="14" id="KW-1185">Reference proteome</keyword>
<dbReference type="GO" id="GO:0030154">
    <property type="term" value="P:cell differentiation"/>
    <property type="evidence" value="ECO:0007669"/>
    <property type="project" value="TreeGrafter"/>
</dbReference>
<feature type="domain" description="Kazal-like" evidence="12">
    <location>
        <begin position="454"/>
        <end position="501"/>
    </location>
</feature>
<dbReference type="CDD" id="cd00104">
    <property type="entry name" value="KAZAL_FS"/>
    <property type="match status" value="9"/>
</dbReference>
<dbReference type="PANTHER" id="PTHR10913">
    <property type="entry name" value="FOLLISTATIN-RELATED"/>
    <property type="match status" value="1"/>
</dbReference>
<evidence type="ECO:0000256" key="4">
    <source>
        <dbReference type="ARBA" id="ARBA00023157"/>
    </source>
</evidence>
<dbReference type="InterPro" id="IPR003645">
    <property type="entry name" value="Fol_N"/>
</dbReference>
<dbReference type="Gene3D" id="3.30.60.30">
    <property type="match status" value="9"/>
</dbReference>
<reference evidence="13 14" key="1">
    <citation type="submission" date="2018-03" db="EMBL/GenBank/DDBJ databases">
        <title>Draft genome sequence of Rohu Carp (Labeo rohita).</title>
        <authorList>
            <person name="Das P."/>
            <person name="Kushwaha B."/>
            <person name="Joshi C.G."/>
            <person name="Kumar D."/>
            <person name="Nagpure N.S."/>
            <person name="Sahoo L."/>
            <person name="Das S.P."/>
            <person name="Bit A."/>
            <person name="Patnaik S."/>
            <person name="Meher P.K."/>
            <person name="Jayasankar P."/>
            <person name="Koringa P.G."/>
            <person name="Patel N.V."/>
            <person name="Hinsu A.T."/>
            <person name="Kumar R."/>
            <person name="Pandey M."/>
            <person name="Agarwal S."/>
            <person name="Srivastava S."/>
            <person name="Singh M."/>
            <person name="Iquebal M.A."/>
            <person name="Jaiswal S."/>
            <person name="Angadi U.B."/>
            <person name="Kumar N."/>
            <person name="Raza M."/>
            <person name="Shah T.M."/>
            <person name="Rai A."/>
            <person name="Jena J.K."/>
        </authorList>
    </citation>
    <scope>NUCLEOTIDE SEQUENCE [LARGE SCALE GENOMIC DNA]</scope>
    <source>
        <strain evidence="13">DASCIFA01</strain>
        <tissue evidence="13">Testis</tissue>
    </source>
</reference>
<dbReference type="Pfam" id="PF07648">
    <property type="entry name" value="Kazal_2"/>
    <property type="match status" value="9"/>
</dbReference>
<dbReference type="FunFam" id="2.10.25.10:FF:000140">
    <property type="entry name" value="Transmembrane agrin"/>
    <property type="match status" value="1"/>
</dbReference>
<dbReference type="GO" id="GO:0005576">
    <property type="term" value="C:extracellular region"/>
    <property type="evidence" value="ECO:0007669"/>
    <property type="project" value="TreeGrafter"/>
</dbReference>
<comment type="caution">
    <text evidence="7">Lacks conserved residue(s) required for the propagation of feature annotation.</text>
</comment>
<feature type="domain" description="Kazal-like" evidence="12">
    <location>
        <begin position="775"/>
        <end position="824"/>
    </location>
</feature>
<evidence type="ECO:0000256" key="5">
    <source>
        <dbReference type="ARBA" id="ARBA00023180"/>
    </source>
</evidence>
<evidence type="ECO:0000256" key="1">
    <source>
        <dbReference type="ARBA" id="ARBA00016077"/>
    </source>
</evidence>
<dbReference type="SMART" id="SM00180">
    <property type="entry name" value="EGF_Lam"/>
    <property type="match status" value="2"/>
</dbReference>
<feature type="domain" description="Kazal-like" evidence="12">
    <location>
        <begin position="305"/>
        <end position="360"/>
    </location>
</feature>
<keyword evidence="9" id="KW-0472">Membrane</keyword>
<name>A0A498N4Y4_LABRO</name>
<accession>A0A498N4Y4</accession>
<dbReference type="InterPro" id="IPR000082">
    <property type="entry name" value="SEA_dom"/>
</dbReference>
<evidence type="ECO:0000259" key="11">
    <source>
        <dbReference type="PROSITE" id="PS50027"/>
    </source>
</evidence>
<dbReference type="SMART" id="SM00280">
    <property type="entry name" value="KAZAL"/>
    <property type="match status" value="9"/>
</dbReference>
<dbReference type="FunFam" id="2.10.25.10:FF:000134">
    <property type="entry name" value="Transmembrane agrin"/>
    <property type="match status" value="1"/>
</dbReference>
<keyword evidence="2" id="KW-0217">Developmental protein</keyword>
<dbReference type="SUPFAM" id="SSF100895">
    <property type="entry name" value="Kazal-type serine protease inhibitors"/>
    <property type="match status" value="9"/>
</dbReference>
<dbReference type="PANTHER" id="PTHR10913:SF78">
    <property type="entry name" value="AGRIN"/>
    <property type="match status" value="1"/>
</dbReference>
<dbReference type="SMART" id="SM00274">
    <property type="entry name" value="FOLN"/>
    <property type="match status" value="5"/>
</dbReference>
<dbReference type="InterPro" id="IPR002350">
    <property type="entry name" value="Kazal_dom"/>
</dbReference>
<evidence type="ECO:0000256" key="2">
    <source>
        <dbReference type="ARBA" id="ARBA00022473"/>
    </source>
</evidence>
<dbReference type="PROSITE" id="PS00022">
    <property type="entry name" value="EGF_1"/>
    <property type="match status" value="1"/>
</dbReference>
<dbReference type="InterPro" id="IPR036058">
    <property type="entry name" value="Kazal_dom_sf"/>
</dbReference>
<protein>
    <recommendedName>
        <fullName evidence="1">Agrin</fullName>
    </recommendedName>
</protein>
<feature type="disulfide bond" evidence="7">
    <location>
        <begin position="673"/>
        <end position="682"/>
    </location>
</feature>
<feature type="region of interest" description="Disordered" evidence="8">
    <location>
        <begin position="881"/>
        <end position="918"/>
    </location>
</feature>
<dbReference type="PRINTS" id="PR00011">
    <property type="entry name" value="EGFLAMININ"/>
</dbReference>
<dbReference type="Proteomes" id="UP000290572">
    <property type="component" value="Unassembled WGS sequence"/>
</dbReference>
<keyword evidence="3" id="KW-0677">Repeat</keyword>
<dbReference type="GO" id="GO:0071944">
    <property type="term" value="C:cell periphery"/>
    <property type="evidence" value="ECO:0007669"/>
    <property type="project" value="UniProtKB-ARBA"/>
</dbReference>
<dbReference type="FunFam" id="3.30.60.30:FF:000008">
    <property type="entry name" value="Transmembrane agrin"/>
    <property type="match status" value="1"/>
</dbReference>
<keyword evidence="15" id="KW-1267">Proteomics identification</keyword>
<dbReference type="PROSITE" id="PS50024">
    <property type="entry name" value="SEA"/>
    <property type="match status" value="1"/>
</dbReference>
<sequence length="1028" mass="111002">MTSCQYPTPPPERDRMYQHKVSLVVRYFMIPCNICLILLATSTLGFAVLLFLNNYKPVHFTPAPPPDGCRGKLCGFGAVCERDPADPSKGECVCKKFVCMSVVAPVCGSDSSTYSNECELEKAQCNTQRRIKVMRKGQCALKDPCSEVSCSFGSTCIQSSDGLSAKCMCPLSCENVPKHVVCGSDGLDYQSECELNMNACEKRKNIRVHHQGRCDPCSDTMNSLSVACRVNPKTYKQFTFAPADSCPPDSTPLCASDGRTYDSVCQMERTALQNNLELKKVSSGICKEKGGCPNGCKFNAVCLLENGEFRCSCDPIQCDGTYKPLCGKDGKTYPNDCERKLEECRTKTDIPVKEQGPCDLNLESPCLKKTCEFGAVCVVKNNEPVCECSDACPQDQDPVCGSDGHTYSSSCQMKAMGCALQKQIQMQHKGPCADESCTNCSFGAICDAQTGRCVCPKGCLETRQPVCGSDGMTYDNECKLNVEACTKQLELRVVAHGECKSCGNTVCSWGARCVQNKCECQQCTDQPAKPVCGSDGNTYNNDCELRLASCKLQRKIEVAKPGVCDEECGSGGSGSGSETCEQDRCRRYGGSWDDDMEDDRCLCEFACQTVSHNSVCGSDGTTYRSECELKKARCEKQMDLLLQSQGPCKSVCQCNHYGSYGGTCDPSTGQCSCKPGVGGPKCDRCEPGFWNFRGIVTENMSGCTPGSVRDDCEQMSGLCSCKPGVKGMKCNVCPDGSKMGANGCDKGPEALMSCDELECYFGASCVVLNGQAHCECPSPDCDEKNKTKVCGSDGVTYADQCQLRTIACRQDKEITVEHLGQCKESIELTAKPTPFPTTHRTTPPTAHVKITKQSHGLTTATTSSIPEDLDRFVVEALPPPKVVEAGNPDFDESGSGEPSGDDEMVSGMEESGEEPLGTAVATTTLPTAEERSSCDNTPFGCCPDGKTAAISSEGTNCPSTMRFSGFLHLDKVEGQEVFYTPEMEDPKSELFGETARSIESAVQRSTSSPSRLDISTLSFPSLNFNPVR</sequence>
<feature type="domain" description="Kazal-like" evidence="12">
    <location>
        <begin position="602"/>
        <end position="650"/>
    </location>
</feature>
<dbReference type="PROSITE" id="PS50027">
    <property type="entry name" value="EGF_LAM_2"/>
    <property type="match status" value="1"/>
</dbReference>
<dbReference type="AlphaFoldDB" id="A0A498N4Y4"/>
<evidence type="ECO:0000256" key="7">
    <source>
        <dbReference type="PROSITE-ProRule" id="PRU00460"/>
    </source>
</evidence>
<keyword evidence="9" id="KW-0812">Transmembrane</keyword>
<evidence type="ECO:0007829" key="15">
    <source>
        <dbReference type="PeptideAtlas" id="A0A498N4Y4"/>
    </source>
</evidence>
<dbReference type="PROSITE" id="PS51465">
    <property type="entry name" value="KAZAL_2"/>
    <property type="match status" value="9"/>
</dbReference>
<evidence type="ECO:0000256" key="8">
    <source>
        <dbReference type="SAM" id="MobiDB-lite"/>
    </source>
</evidence>
<dbReference type="Gene3D" id="2.10.25.10">
    <property type="entry name" value="Laminin"/>
    <property type="match status" value="2"/>
</dbReference>
<dbReference type="STRING" id="84645.A0A498N4Y4"/>
<proteinExistence type="evidence at protein level"/>
<dbReference type="SUPFAM" id="SSF57196">
    <property type="entry name" value="EGF/Laminin"/>
    <property type="match status" value="1"/>
</dbReference>
<dbReference type="FunFam" id="3.30.60.30:FF:000018">
    <property type="entry name" value="Transmembrane agrin"/>
    <property type="match status" value="1"/>
</dbReference>
<dbReference type="EMBL" id="QBIY01012082">
    <property type="protein sequence ID" value="RXN26872.1"/>
    <property type="molecule type" value="Genomic_DNA"/>
</dbReference>
<evidence type="ECO:0000256" key="6">
    <source>
        <dbReference type="ARBA" id="ARBA00023292"/>
    </source>
</evidence>
<feature type="domain" description="Kazal-like" evidence="12">
    <location>
        <begin position="387"/>
        <end position="434"/>
    </location>
</feature>
<feature type="disulfide bond" evidence="7">
    <location>
        <begin position="654"/>
        <end position="671"/>
    </location>
</feature>
<dbReference type="InterPro" id="IPR000742">
    <property type="entry name" value="EGF"/>
</dbReference>
<dbReference type="SMART" id="SM00057">
    <property type="entry name" value="FIMAC"/>
    <property type="match status" value="3"/>
</dbReference>
<gene>
    <name evidence="13" type="ORF">ROHU_020325</name>
</gene>
<keyword evidence="6 7" id="KW-0424">Laminin EGF-like domain</keyword>
<feature type="domain" description="Kazal-like" evidence="12">
    <location>
        <begin position="519"/>
        <end position="566"/>
    </location>
</feature>
<organism evidence="13 14">
    <name type="scientific">Labeo rohita</name>
    <name type="common">Indian major carp</name>
    <name type="synonym">Cyprinus rohita</name>
    <dbReference type="NCBI Taxonomy" id="84645"/>
    <lineage>
        <taxon>Eukaryota</taxon>
        <taxon>Metazoa</taxon>
        <taxon>Chordata</taxon>
        <taxon>Craniata</taxon>
        <taxon>Vertebrata</taxon>
        <taxon>Euteleostomi</taxon>
        <taxon>Actinopterygii</taxon>
        <taxon>Neopterygii</taxon>
        <taxon>Teleostei</taxon>
        <taxon>Ostariophysi</taxon>
        <taxon>Cypriniformes</taxon>
        <taxon>Cyprinidae</taxon>
        <taxon>Labeoninae</taxon>
        <taxon>Labeonini</taxon>
        <taxon>Labeo</taxon>
    </lineage>
</organism>
<evidence type="ECO:0000256" key="9">
    <source>
        <dbReference type="SAM" id="Phobius"/>
    </source>
</evidence>
<evidence type="ECO:0000259" key="10">
    <source>
        <dbReference type="PROSITE" id="PS50024"/>
    </source>
</evidence>
<dbReference type="CDD" id="cd00055">
    <property type="entry name" value="EGF_Lam"/>
    <property type="match status" value="2"/>
</dbReference>
<evidence type="ECO:0000256" key="3">
    <source>
        <dbReference type="ARBA" id="ARBA00022737"/>
    </source>
</evidence>
<dbReference type="InterPro" id="IPR050653">
    <property type="entry name" value="Prot_Inhib_GrowthFact_Antg"/>
</dbReference>
<feature type="compositionally biased region" description="Acidic residues" evidence="8">
    <location>
        <begin position="889"/>
        <end position="904"/>
    </location>
</feature>
<feature type="disulfide bond" evidence="7">
    <location>
        <begin position="652"/>
        <end position="664"/>
    </location>
</feature>
<dbReference type="Pfam" id="PF00053">
    <property type="entry name" value="EGF_laminin"/>
    <property type="match status" value="2"/>
</dbReference>
<evidence type="ECO:0000313" key="14">
    <source>
        <dbReference type="Proteomes" id="UP000290572"/>
    </source>
</evidence>
<feature type="domain" description="Kazal-like" evidence="12">
    <location>
        <begin position="93"/>
        <end position="141"/>
    </location>
</feature>
<feature type="domain" description="Kazal-like" evidence="12">
    <location>
        <begin position="161"/>
        <end position="216"/>
    </location>
</feature>
<keyword evidence="9" id="KW-1133">Transmembrane helix</keyword>
<feature type="domain" description="Kazal-like" evidence="12">
    <location>
        <begin position="222"/>
        <end position="288"/>
    </location>
</feature>